<accession>A0ABT5MZ68</accession>
<gene>
    <name evidence="1" type="ORF">PSQ40_12380</name>
</gene>
<evidence type="ECO:0008006" key="3">
    <source>
        <dbReference type="Google" id="ProtNLM"/>
    </source>
</evidence>
<protein>
    <recommendedName>
        <fullName evidence="3">Lipoprotein transmembrane</fullName>
    </recommendedName>
</protein>
<proteinExistence type="predicted"/>
<keyword evidence="2" id="KW-1185">Reference proteome</keyword>
<name>A0ABT5MZ68_9BURK</name>
<comment type="caution">
    <text evidence="1">The sequence shown here is derived from an EMBL/GenBank/DDBJ whole genome shotgun (WGS) entry which is preliminary data.</text>
</comment>
<evidence type="ECO:0000313" key="1">
    <source>
        <dbReference type="EMBL" id="MDD0839373.1"/>
    </source>
</evidence>
<dbReference type="EMBL" id="JAQSIP010000005">
    <property type="protein sequence ID" value="MDD0839373.1"/>
    <property type="molecule type" value="Genomic_DNA"/>
</dbReference>
<evidence type="ECO:0000313" key="2">
    <source>
        <dbReference type="Proteomes" id="UP001528673"/>
    </source>
</evidence>
<organism evidence="1 2">
    <name type="scientific">Curvibacter cyanobacteriorum</name>
    <dbReference type="NCBI Taxonomy" id="3026422"/>
    <lineage>
        <taxon>Bacteria</taxon>
        <taxon>Pseudomonadati</taxon>
        <taxon>Pseudomonadota</taxon>
        <taxon>Betaproteobacteria</taxon>
        <taxon>Burkholderiales</taxon>
        <taxon>Comamonadaceae</taxon>
        <taxon>Curvibacter</taxon>
    </lineage>
</organism>
<dbReference type="RefSeq" id="WP_273951823.1">
    <property type="nucleotide sequence ID" value="NZ_JAQSIP010000005.1"/>
</dbReference>
<dbReference type="Proteomes" id="UP001528673">
    <property type="component" value="Unassembled WGS sequence"/>
</dbReference>
<sequence>MRARAAAPARTGRLAATVVLAGLLAACAGSPVFNFPSAQPLGSTRAELLARLGPPTARYPLPSGERLQYSYLPAGTAVYNLDLDAQGRLQRVDQPLRKQRLDAELQLGQTRADDLRLAYGAPARIDRVARFEGQVWVYQFLDLNEAFYAYLHLDPDGVLRRVVYQQVRDPAERLSR</sequence>
<reference evidence="1 2" key="1">
    <citation type="submission" date="2023-02" db="EMBL/GenBank/DDBJ databases">
        <title>Bacterial whole genomic sequence of Curvibacter sp. HBC61.</title>
        <authorList>
            <person name="Le V."/>
            <person name="Ko S.-R."/>
            <person name="Ahn C.-Y."/>
            <person name="Oh H.-M."/>
        </authorList>
    </citation>
    <scope>NUCLEOTIDE SEQUENCE [LARGE SCALE GENOMIC DNA]</scope>
    <source>
        <strain evidence="1 2">HBC61</strain>
    </source>
</reference>
<dbReference type="PROSITE" id="PS51257">
    <property type="entry name" value="PROKAR_LIPOPROTEIN"/>
    <property type="match status" value="1"/>
</dbReference>